<feature type="domain" description="PTS EIIA type-2" evidence="15">
    <location>
        <begin position="688"/>
        <end position="830"/>
    </location>
</feature>
<dbReference type="Pfam" id="PF05524">
    <property type="entry name" value="PEP-utilisers_N"/>
    <property type="match status" value="1"/>
</dbReference>
<dbReference type="Pfam" id="PF00359">
    <property type="entry name" value="PTS_EIIA_2"/>
    <property type="match status" value="1"/>
</dbReference>
<dbReference type="SUPFAM" id="SSF55594">
    <property type="entry name" value="HPr-like"/>
    <property type="match status" value="1"/>
</dbReference>
<dbReference type="Proteomes" id="UP000318370">
    <property type="component" value="Unassembled WGS sequence"/>
</dbReference>
<dbReference type="InterPro" id="IPR050499">
    <property type="entry name" value="PEP-utilizing_PTS_enzyme"/>
</dbReference>
<dbReference type="NCBIfam" id="TIGR01417">
    <property type="entry name" value="PTS_I_fam"/>
    <property type="match status" value="1"/>
</dbReference>
<comment type="catalytic activity">
    <reaction evidence="1">
        <text>L-histidyl-[protein] + phosphoenolpyruvate = N(pros)-phospho-L-histidyl-[protein] + pyruvate</text>
        <dbReference type="Rhea" id="RHEA:23880"/>
        <dbReference type="Rhea" id="RHEA-COMP:9745"/>
        <dbReference type="Rhea" id="RHEA-COMP:9746"/>
        <dbReference type="ChEBI" id="CHEBI:15361"/>
        <dbReference type="ChEBI" id="CHEBI:29979"/>
        <dbReference type="ChEBI" id="CHEBI:58702"/>
        <dbReference type="ChEBI" id="CHEBI:64837"/>
        <dbReference type="EC" id="2.7.3.9"/>
    </reaction>
</comment>
<comment type="subcellular location">
    <subcellularLocation>
        <location evidence="4">Cytoplasm</location>
    </subcellularLocation>
</comment>
<evidence type="ECO:0000256" key="14">
    <source>
        <dbReference type="ARBA" id="ARBA00022842"/>
    </source>
</evidence>
<dbReference type="Pfam" id="PF00391">
    <property type="entry name" value="PEP-utilizers"/>
    <property type="match status" value="1"/>
</dbReference>
<comment type="cofactor">
    <cofactor evidence="3">
        <name>Mg(2+)</name>
        <dbReference type="ChEBI" id="CHEBI:18420"/>
    </cofactor>
</comment>
<dbReference type="Gene3D" id="3.20.20.60">
    <property type="entry name" value="Phosphoenolpyruvate-binding domains"/>
    <property type="match status" value="1"/>
</dbReference>
<dbReference type="InterPro" id="IPR036618">
    <property type="entry name" value="PtsI_HPr-bd_sf"/>
</dbReference>
<evidence type="ECO:0000256" key="7">
    <source>
        <dbReference type="ARBA" id="ARBA00022490"/>
    </source>
</evidence>
<evidence type="ECO:0000256" key="4">
    <source>
        <dbReference type="ARBA" id="ARBA00004496"/>
    </source>
</evidence>
<dbReference type="GO" id="GO:0008965">
    <property type="term" value="F:phosphoenolpyruvate-protein phosphotransferase activity"/>
    <property type="evidence" value="ECO:0007669"/>
    <property type="project" value="UniProtKB-EC"/>
</dbReference>
<dbReference type="InterPro" id="IPR035895">
    <property type="entry name" value="HPr-like_sf"/>
</dbReference>
<dbReference type="RefSeq" id="WP_142462892.1">
    <property type="nucleotide sequence ID" value="NZ_CABGHF010000012.1"/>
</dbReference>
<dbReference type="InterPro" id="IPR008731">
    <property type="entry name" value="PTS_EIN"/>
</dbReference>
<dbReference type="CDD" id="cd00367">
    <property type="entry name" value="PTS-HPr_like"/>
    <property type="match status" value="1"/>
</dbReference>
<keyword evidence="14" id="KW-0460">Magnesium</keyword>
<dbReference type="SUPFAM" id="SSF55804">
    <property type="entry name" value="Phoshotransferase/anion transport protein"/>
    <property type="match status" value="1"/>
</dbReference>
<evidence type="ECO:0000313" key="17">
    <source>
        <dbReference type="EMBL" id="VUS67627.1"/>
    </source>
</evidence>
<dbReference type="AlphaFoldDB" id="A0A564KEA6"/>
<dbReference type="InterPro" id="IPR006318">
    <property type="entry name" value="PTS_EI-like"/>
</dbReference>
<dbReference type="PROSITE" id="PS51350">
    <property type="entry name" value="PTS_HPR_DOM"/>
    <property type="match status" value="1"/>
</dbReference>
<comment type="similarity">
    <text evidence="5">Belongs to the PEP-utilizing enzyme family.</text>
</comment>
<evidence type="ECO:0000259" key="16">
    <source>
        <dbReference type="PROSITE" id="PS51350"/>
    </source>
</evidence>
<keyword evidence="13" id="KW-0418">Kinase</keyword>
<dbReference type="InterPro" id="IPR016152">
    <property type="entry name" value="PTrfase/Anion_transptr"/>
</dbReference>
<keyword evidence="6" id="KW-0813">Transport</keyword>
<dbReference type="Gene3D" id="1.10.274.10">
    <property type="entry name" value="PtsI, HPr-binding domain"/>
    <property type="match status" value="1"/>
</dbReference>
<evidence type="ECO:0000313" key="18">
    <source>
        <dbReference type="Proteomes" id="UP000318370"/>
    </source>
</evidence>
<dbReference type="InterPro" id="IPR000032">
    <property type="entry name" value="HPr-like"/>
</dbReference>
<dbReference type="InterPro" id="IPR036637">
    <property type="entry name" value="Phosphohistidine_dom_sf"/>
</dbReference>
<keyword evidence="9" id="KW-0762">Sugar transport</keyword>
<dbReference type="InterPro" id="IPR008279">
    <property type="entry name" value="PEP-util_enz_mobile_dom"/>
</dbReference>
<keyword evidence="17" id="KW-0670">Pyruvate</keyword>
<dbReference type="GO" id="GO:0005737">
    <property type="term" value="C:cytoplasm"/>
    <property type="evidence" value="ECO:0007669"/>
    <property type="project" value="UniProtKB-SubCell"/>
</dbReference>
<keyword evidence="8" id="KW-0597">Phosphoprotein</keyword>
<dbReference type="PRINTS" id="PR01736">
    <property type="entry name" value="PHPHTRNFRASE"/>
</dbReference>
<keyword evidence="10 17" id="KW-0808">Transferase</keyword>
<dbReference type="EMBL" id="CABGHF010000012">
    <property type="protein sequence ID" value="VUS67627.1"/>
    <property type="molecule type" value="Genomic_DNA"/>
</dbReference>
<organism evidence="17 18">
    <name type="scientific">Klebsiella spallanzanii</name>
    <dbReference type="NCBI Taxonomy" id="2587528"/>
    <lineage>
        <taxon>Bacteria</taxon>
        <taxon>Pseudomonadati</taxon>
        <taxon>Pseudomonadota</taxon>
        <taxon>Gammaproteobacteria</taxon>
        <taxon>Enterobacterales</taxon>
        <taxon>Enterobacteriaceae</taxon>
        <taxon>Klebsiella/Raoultella group</taxon>
        <taxon>Klebsiella</taxon>
    </lineage>
</organism>
<dbReference type="InterPro" id="IPR015813">
    <property type="entry name" value="Pyrv/PenolPyrv_kinase-like_dom"/>
</dbReference>
<dbReference type="Pfam" id="PF00381">
    <property type="entry name" value="PTS-HPr"/>
    <property type="match status" value="1"/>
</dbReference>
<evidence type="ECO:0000256" key="12">
    <source>
        <dbReference type="ARBA" id="ARBA00022723"/>
    </source>
</evidence>
<keyword evidence="7" id="KW-0963">Cytoplasm</keyword>
<dbReference type="PANTHER" id="PTHR46244:SF4">
    <property type="entry name" value="MULTIPHOSPHORYL TRANSFER PROTEIN 1-RELATED"/>
    <property type="match status" value="1"/>
</dbReference>
<evidence type="ECO:0000256" key="10">
    <source>
        <dbReference type="ARBA" id="ARBA00022679"/>
    </source>
</evidence>
<sequence>MAVVITYTCEINEGIHARPAGYIARLCNLFQATIDWENTRTGLRANAKSALSLIASDTLLNDTCRITLCGEDEQQASAQLHALLSDLPTFSLEPEPVTTQGYLPRCLRELNPQVIQGTRINKGVAIAKPQVMQSLTFADIIARTPRHTSSPESEKARFLAGLDLLRIEKEAALRQTRGIEHDLVAAHLSLITDIAFQDSAFGYLNNRMNAWSAIAQASLDFCHQLERASSHYLQERSLDILDIATQLISAVYGEQTLAYRPPSLNEPAIVFASHLTPSQFLALDRNRLAGLVLSSTGKTSHTAILARSLGIPTLADIDFSTLALEADQQIVIDGEPGILIIRPDEKVLRYYRLEIAAQQEMQQQLLANASAPAKTHDGHRIEIAANIASLAEAQAAFDNGAESIGLFRTEITFMGRESAPSCDELADLYKPVVALAGGKAVIFRTFDIGGDKPVEYLSVNHEENPFLGFRAVRIYPQYRDLFAAQLKAILLASAAGKAKIMLPMISRVEELIWCREVLESVKQEMRRERLAFDEQIALGIMLEVPSVLFSMAEMAEHADFFSIGSNDLTQYFFAADRGNAQVKSLYDSYAPPFLRALQFAVSEAHRAGKPIGLCGELAADETILPLLVGIGFDELSMNCAAIPGVKHALRELSINDCRALALNLVEKQNAHQVKTALQMPDARAVKKPLLSPEMILWGIDVADKNEAIKMMVDNLWLQQRTDARDKLCDDIWAREVPFPTVVGSGFAIPHAQTDSIRDSAISIATLRQPIAWGGVMVDTLFMLTISKSAQDNEHMKYFSTLARMLMNDEFVSRIKAAKSPKVLYTLISRTLAF</sequence>
<dbReference type="Gene3D" id="3.40.930.10">
    <property type="entry name" value="Mannitol-specific EII, Chain A"/>
    <property type="match status" value="1"/>
</dbReference>
<evidence type="ECO:0000256" key="5">
    <source>
        <dbReference type="ARBA" id="ARBA00007837"/>
    </source>
</evidence>
<evidence type="ECO:0000259" key="15">
    <source>
        <dbReference type="PROSITE" id="PS51094"/>
    </source>
</evidence>
<gene>
    <name evidence="17" type="primary">ptsI_2</name>
    <name evidence="17" type="ORF">SB6408_00943</name>
</gene>
<comment type="catalytic activity">
    <reaction evidence="2">
        <text>D-fructose(out) + N(pros)-phospho-L-histidyl-[protein] = D-fructose 1-phosphate(in) + L-histidyl-[protein]</text>
        <dbReference type="Rhea" id="RHEA:49252"/>
        <dbReference type="Rhea" id="RHEA-COMP:9745"/>
        <dbReference type="Rhea" id="RHEA-COMP:9746"/>
        <dbReference type="ChEBI" id="CHEBI:29979"/>
        <dbReference type="ChEBI" id="CHEBI:37721"/>
        <dbReference type="ChEBI" id="CHEBI:58674"/>
        <dbReference type="ChEBI" id="CHEBI:64837"/>
        <dbReference type="EC" id="2.7.1.202"/>
    </reaction>
</comment>
<evidence type="ECO:0000256" key="2">
    <source>
        <dbReference type="ARBA" id="ARBA00001401"/>
    </source>
</evidence>
<name>A0A564KEA6_9ENTR</name>
<dbReference type="GO" id="GO:0016301">
    <property type="term" value="F:kinase activity"/>
    <property type="evidence" value="ECO:0007669"/>
    <property type="project" value="UniProtKB-KW"/>
</dbReference>
<accession>A0A564KEA6</accession>
<dbReference type="Gene3D" id="3.50.30.10">
    <property type="entry name" value="Phosphohistidine domain"/>
    <property type="match status" value="1"/>
</dbReference>
<protein>
    <submittedName>
        <fullName evidence="17">Phosphoenolpyruvate-protein phosphotransferase</fullName>
    </submittedName>
</protein>
<evidence type="ECO:0000256" key="3">
    <source>
        <dbReference type="ARBA" id="ARBA00001946"/>
    </source>
</evidence>
<evidence type="ECO:0000256" key="6">
    <source>
        <dbReference type="ARBA" id="ARBA00022448"/>
    </source>
</evidence>
<keyword evidence="12" id="KW-0479">Metal-binding</keyword>
<dbReference type="SUPFAM" id="SSF51621">
    <property type="entry name" value="Phosphoenolpyruvate/pyruvate domain"/>
    <property type="match status" value="1"/>
</dbReference>
<dbReference type="GO" id="GO:0009401">
    <property type="term" value="P:phosphoenolpyruvate-dependent sugar phosphotransferase system"/>
    <property type="evidence" value="ECO:0007669"/>
    <property type="project" value="UniProtKB-KW"/>
</dbReference>
<dbReference type="PROSITE" id="PS51094">
    <property type="entry name" value="PTS_EIIA_TYPE_2"/>
    <property type="match status" value="1"/>
</dbReference>
<dbReference type="InterPro" id="IPR000121">
    <property type="entry name" value="PEP_util_C"/>
</dbReference>
<evidence type="ECO:0000256" key="13">
    <source>
        <dbReference type="ARBA" id="ARBA00022777"/>
    </source>
</evidence>
<dbReference type="PANTHER" id="PTHR46244">
    <property type="entry name" value="PHOSPHOENOLPYRUVATE-PROTEIN PHOSPHOTRANSFERASE"/>
    <property type="match status" value="1"/>
</dbReference>
<dbReference type="InterPro" id="IPR040442">
    <property type="entry name" value="Pyrv_kinase-like_dom_sf"/>
</dbReference>
<evidence type="ECO:0000256" key="9">
    <source>
        <dbReference type="ARBA" id="ARBA00022597"/>
    </source>
</evidence>
<evidence type="ECO:0000256" key="1">
    <source>
        <dbReference type="ARBA" id="ARBA00000683"/>
    </source>
</evidence>
<reference evidence="17 18" key="1">
    <citation type="submission" date="2019-07" db="EMBL/GenBank/DDBJ databases">
        <authorList>
            <person name="Brisse S."/>
            <person name="Rodrigues C."/>
            <person name="Thorpe H."/>
        </authorList>
    </citation>
    <scope>NUCLEOTIDE SEQUENCE [LARGE SCALE GENOMIC DNA]</scope>
    <source>
        <strain evidence="17">SB6408</strain>
    </source>
</reference>
<dbReference type="Pfam" id="PF02896">
    <property type="entry name" value="PEP-utilizers_C"/>
    <property type="match status" value="1"/>
</dbReference>
<feature type="domain" description="HPr" evidence="16">
    <location>
        <begin position="2"/>
        <end position="93"/>
    </location>
</feature>
<dbReference type="Gene3D" id="3.30.1340.10">
    <property type="entry name" value="HPr-like"/>
    <property type="match status" value="1"/>
</dbReference>
<dbReference type="SUPFAM" id="SSF52009">
    <property type="entry name" value="Phosphohistidine domain"/>
    <property type="match status" value="1"/>
</dbReference>
<evidence type="ECO:0000256" key="11">
    <source>
        <dbReference type="ARBA" id="ARBA00022683"/>
    </source>
</evidence>
<evidence type="ECO:0000256" key="8">
    <source>
        <dbReference type="ARBA" id="ARBA00022553"/>
    </source>
</evidence>
<dbReference type="InterPro" id="IPR002178">
    <property type="entry name" value="PTS_EIIA_type-2_dom"/>
</dbReference>
<dbReference type="SUPFAM" id="SSF47831">
    <property type="entry name" value="Enzyme I of the PEP:sugar phosphotransferase system HPr-binding (sub)domain"/>
    <property type="match status" value="1"/>
</dbReference>
<proteinExistence type="inferred from homology"/>
<keyword evidence="11" id="KW-0598">Phosphotransferase system</keyword>
<dbReference type="CDD" id="cd00211">
    <property type="entry name" value="PTS_IIA_fru"/>
    <property type="match status" value="1"/>
</dbReference>
<dbReference type="GO" id="GO:0046872">
    <property type="term" value="F:metal ion binding"/>
    <property type="evidence" value="ECO:0007669"/>
    <property type="project" value="UniProtKB-KW"/>
</dbReference>